<dbReference type="SUPFAM" id="SSF52047">
    <property type="entry name" value="RNI-like"/>
    <property type="match status" value="1"/>
</dbReference>
<keyword evidence="2" id="KW-1185">Reference proteome</keyword>
<organism evidence="1 2">
    <name type="scientific">Heracleum sosnowskyi</name>
    <dbReference type="NCBI Taxonomy" id="360622"/>
    <lineage>
        <taxon>Eukaryota</taxon>
        <taxon>Viridiplantae</taxon>
        <taxon>Streptophyta</taxon>
        <taxon>Embryophyta</taxon>
        <taxon>Tracheophyta</taxon>
        <taxon>Spermatophyta</taxon>
        <taxon>Magnoliopsida</taxon>
        <taxon>eudicotyledons</taxon>
        <taxon>Gunneridae</taxon>
        <taxon>Pentapetalae</taxon>
        <taxon>asterids</taxon>
        <taxon>campanulids</taxon>
        <taxon>Apiales</taxon>
        <taxon>Apiaceae</taxon>
        <taxon>Apioideae</taxon>
        <taxon>apioid superclade</taxon>
        <taxon>Tordylieae</taxon>
        <taxon>Tordyliinae</taxon>
        <taxon>Heracleum</taxon>
    </lineage>
</organism>
<name>A0AAD8M018_9APIA</name>
<reference evidence="1" key="1">
    <citation type="submission" date="2023-02" db="EMBL/GenBank/DDBJ databases">
        <title>Genome of toxic invasive species Heracleum sosnowskyi carries increased number of genes despite the absence of recent whole-genome duplications.</title>
        <authorList>
            <person name="Schelkunov M."/>
            <person name="Shtratnikova V."/>
            <person name="Makarenko M."/>
            <person name="Klepikova A."/>
            <person name="Omelchenko D."/>
            <person name="Novikova G."/>
            <person name="Obukhova E."/>
            <person name="Bogdanov V."/>
            <person name="Penin A."/>
            <person name="Logacheva M."/>
        </authorList>
    </citation>
    <scope>NUCLEOTIDE SEQUENCE</scope>
    <source>
        <strain evidence="1">Hsosn_3</strain>
        <tissue evidence="1">Leaf</tissue>
    </source>
</reference>
<protein>
    <submittedName>
        <fullName evidence="1">Uncharacterized protein</fullName>
    </submittedName>
</protein>
<sequence>MLEFLRASSRAKIKSLKLPFKGDEFGQWVADNFGQWRTLSVTESACGLFFFFGEPTETSNLVKVLCSLQRIENIYVAVEFIEYLAAGWSPNKLPKPLPHLKTLEISDMNFLELDVISFLLCWIRSAPNLCKLNISANFCCLDFSYYDDYLEYCRGFSICRLEIVKPSHFRGLRAE</sequence>
<reference evidence="1" key="2">
    <citation type="submission" date="2023-05" db="EMBL/GenBank/DDBJ databases">
        <authorList>
            <person name="Schelkunov M.I."/>
        </authorList>
    </citation>
    <scope>NUCLEOTIDE SEQUENCE</scope>
    <source>
        <strain evidence="1">Hsosn_3</strain>
        <tissue evidence="1">Leaf</tissue>
    </source>
</reference>
<comment type="caution">
    <text evidence="1">The sequence shown here is derived from an EMBL/GenBank/DDBJ whole genome shotgun (WGS) entry which is preliminary data.</text>
</comment>
<proteinExistence type="predicted"/>
<dbReference type="AlphaFoldDB" id="A0AAD8M018"/>
<accession>A0AAD8M018</accession>
<evidence type="ECO:0000313" key="2">
    <source>
        <dbReference type="Proteomes" id="UP001237642"/>
    </source>
</evidence>
<dbReference type="Proteomes" id="UP001237642">
    <property type="component" value="Unassembled WGS sequence"/>
</dbReference>
<gene>
    <name evidence="1" type="ORF">POM88_048877</name>
</gene>
<dbReference type="EMBL" id="JAUIZM010000011">
    <property type="protein sequence ID" value="KAK1355621.1"/>
    <property type="molecule type" value="Genomic_DNA"/>
</dbReference>
<evidence type="ECO:0000313" key="1">
    <source>
        <dbReference type="EMBL" id="KAK1355621.1"/>
    </source>
</evidence>